<protein>
    <submittedName>
        <fullName evidence="1">Uncharacterized protein</fullName>
    </submittedName>
</protein>
<reference evidence="2" key="1">
    <citation type="submission" date="2016-10" db="EMBL/GenBank/DDBJ databases">
        <authorList>
            <person name="Varghese N."/>
            <person name="Submissions S."/>
        </authorList>
    </citation>
    <scope>NUCLEOTIDE SEQUENCE [LARGE SCALE GENOMIC DNA]</scope>
    <source>
        <strain evidence="2">DSM 44498</strain>
    </source>
</reference>
<gene>
    <name evidence="1" type="ORF">SAMN04490239_8880</name>
</gene>
<accession>A0A1H5BVP2</accession>
<dbReference type="OrthoDB" id="4468491at2"/>
<proteinExistence type="predicted"/>
<keyword evidence="2" id="KW-1185">Reference proteome</keyword>
<sequence>MTVHILVRSSGKRGWMLRCDLCEHRFDAAVAGRREAVAFARTNGWIVGEATWCPMCAATHTIRRTA</sequence>
<dbReference type="RefSeq" id="WP_143051471.1">
    <property type="nucleotide sequence ID" value="NZ_CP070609.1"/>
</dbReference>
<dbReference type="EMBL" id="FNSV01000005">
    <property type="protein sequence ID" value="SED58633.1"/>
    <property type="molecule type" value="Genomic_DNA"/>
</dbReference>
<name>A0A1H5BVP2_9NOCA</name>
<dbReference type="Proteomes" id="UP000183561">
    <property type="component" value="Unassembled WGS sequence"/>
</dbReference>
<organism evidence="1 2">
    <name type="scientific">Rhodococcus koreensis</name>
    <dbReference type="NCBI Taxonomy" id="99653"/>
    <lineage>
        <taxon>Bacteria</taxon>
        <taxon>Bacillati</taxon>
        <taxon>Actinomycetota</taxon>
        <taxon>Actinomycetes</taxon>
        <taxon>Mycobacteriales</taxon>
        <taxon>Nocardiaceae</taxon>
        <taxon>Rhodococcus</taxon>
    </lineage>
</organism>
<dbReference type="AlphaFoldDB" id="A0A1H5BVP2"/>
<evidence type="ECO:0000313" key="2">
    <source>
        <dbReference type="Proteomes" id="UP000183561"/>
    </source>
</evidence>
<evidence type="ECO:0000313" key="1">
    <source>
        <dbReference type="EMBL" id="SED58633.1"/>
    </source>
</evidence>